<dbReference type="Proteomes" id="UP000185596">
    <property type="component" value="Unassembled WGS sequence"/>
</dbReference>
<feature type="region of interest" description="Disordered" evidence="1">
    <location>
        <begin position="156"/>
        <end position="179"/>
    </location>
</feature>
<organism evidence="2 3">
    <name type="scientific">Actinophytocola xanthii</name>
    <dbReference type="NCBI Taxonomy" id="1912961"/>
    <lineage>
        <taxon>Bacteria</taxon>
        <taxon>Bacillati</taxon>
        <taxon>Actinomycetota</taxon>
        <taxon>Actinomycetes</taxon>
        <taxon>Pseudonocardiales</taxon>
        <taxon>Pseudonocardiaceae</taxon>
    </lineage>
</organism>
<dbReference type="AlphaFoldDB" id="A0A1Q8CS04"/>
<evidence type="ECO:0000313" key="3">
    <source>
        <dbReference type="Proteomes" id="UP000185596"/>
    </source>
</evidence>
<name>A0A1Q8CS04_9PSEU</name>
<evidence type="ECO:0000256" key="1">
    <source>
        <dbReference type="SAM" id="MobiDB-lite"/>
    </source>
</evidence>
<dbReference type="STRING" id="1912961.BU204_12900"/>
<proteinExistence type="predicted"/>
<accession>A0A1Q8CS04</accession>
<gene>
    <name evidence="2" type="ORF">BU204_12900</name>
</gene>
<dbReference type="OrthoDB" id="5150238at2"/>
<dbReference type="EMBL" id="MSIE01000020">
    <property type="protein sequence ID" value="OLF17149.1"/>
    <property type="molecule type" value="Genomic_DNA"/>
</dbReference>
<comment type="caution">
    <text evidence="2">The sequence shown here is derived from an EMBL/GenBank/DDBJ whole genome shotgun (WGS) entry which is preliminary data.</text>
</comment>
<protein>
    <submittedName>
        <fullName evidence="2">Uncharacterized protein</fullName>
    </submittedName>
</protein>
<keyword evidence="3" id="KW-1185">Reference proteome</keyword>
<dbReference type="RefSeq" id="WP_075125888.1">
    <property type="nucleotide sequence ID" value="NZ_MSIE01000020.1"/>
</dbReference>
<sequence>MTDLERRYRRLLALYPRDHRERTGEEMLAVLVADAGDRSRPGWRETANLLWAAARLHLRRLVAADGGVEPGDVLAVVSLLGPVALLAGAAGSVHELAWWVRAGAVGQLPWSEQVPDLPVWLVWFAVAVAACSGGGAPRRPAPGWGWSVSCCSRCSARPPTSGSGRVPAGCSSAWSPRRH</sequence>
<evidence type="ECO:0000313" key="2">
    <source>
        <dbReference type="EMBL" id="OLF17149.1"/>
    </source>
</evidence>
<reference evidence="2 3" key="1">
    <citation type="submission" date="2016-12" db="EMBL/GenBank/DDBJ databases">
        <title>The draft genome sequence of Actinophytocola sp. 11-183.</title>
        <authorList>
            <person name="Wang W."/>
            <person name="Yuan L."/>
        </authorList>
    </citation>
    <scope>NUCLEOTIDE SEQUENCE [LARGE SCALE GENOMIC DNA]</scope>
    <source>
        <strain evidence="2 3">11-183</strain>
    </source>
</reference>